<evidence type="ECO:0000313" key="1">
    <source>
        <dbReference type="EMBL" id="MEU6825663.1"/>
    </source>
</evidence>
<reference evidence="1 2" key="1">
    <citation type="submission" date="2024-06" db="EMBL/GenBank/DDBJ databases">
        <title>The Natural Products Discovery Center: Release of the First 8490 Sequenced Strains for Exploring Actinobacteria Biosynthetic Diversity.</title>
        <authorList>
            <person name="Kalkreuter E."/>
            <person name="Kautsar S.A."/>
            <person name="Yang D."/>
            <person name="Bader C.D."/>
            <person name="Teijaro C.N."/>
            <person name="Fluegel L."/>
            <person name="Davis C.M."/>
            <person name="Simpson J.R."/>
            <person name="Lauterbach L."/>
            <person name="Steele A.D."/>
            <person name="Gui C."/>
            <person name="Meng S."/>
            <person name="Li G."/>
            <person name="Viehrig K."/>
            <person name="Ye F."/>
            <person name="Su P."/>
            <person name="Kiefer A.F."/>
            <person name="Nichols A."/>
            <person name="Cepeda A.J."/>
            <person name="Yan W."/>
            <person name="Fan B."/>
            <person name="Jiang Y."/>
            <person name="Adhikari A."/>
            <person name="Zheng C.-J."/>
            <person name="Schuster L."/>
            <person name="Cowan T.M."/>
            <person name="Smanski M.J."/>
            <person name="Chevrette M.G."/>
            <person name="De Carvalho L.P.S."/>
            <person name="Shen B."/>
        </authorList>
    </citation>
    <scope>NUCLEOTIDE SEQUENCE [LARGE SCALE GENOMIC DNA]</scope>
    <source>
        <strain evidence="1 2">NPDC046838</strain>
    </source>
</reference>
<evidence type="ECO:0000313" key="2">
    <source>
        <dbReference type="Proteomes" id="UP001551176"/>
    </source>
</evidence>
<proteinExistence type="predicted"/>
<comment type="caution">
    <text evidence="1">The sequence shown here is derived from an EMBL/GenBank/DDBJ whole genome shotgun (WGS) entry which is preliminary data.</text>
</comment>
<protein>
    <submittedName>
        <fullName evidence="1">Uncharacterized protein</fullName>
    </submittedName>
</protein>
<accession>A0ABV3BXC2</accession>
<organism evidence="1 2">
    <name type="scientific">Streptomyces atriruber</name>
    <dbReference type="NCBI Taxonomy" id="545121"/>
    <lineage>
        <taxon>Bacteria</taxon>
        <taxon>Bacillati</taxon>
        <taxon>Actinomycetota</taxon>
        <taxon>Actinomycetes</taxon>
        <taxon>Kitasatosporales</taxon>
        <taxon>Streptomycetaceae</taxon>
        <taxon>Streptomyces</taxon>
    </lineage>
</organism>
<keyword evidence="2" id="KW-1185">Reference proteome</keyword>
<sequence length="56" mass="5920">MHGSGERALTAAIEDDPPWAVLDVVFAVAVAVGRDYAVLLAELRARFSDELGPPSP</sequence>
<dbReference type="RefSeq" id="WP_359356326.1">
    <property type="nucleotide sequence ID" value="NZ_JBEYXV010000021.1"/>
</dbReference>
<gene>
    <name evidence="1" type="ORF">ABZ921_34045</name>
</gene>
<dbReference type="EMBL" id="JBEYXV010000021">
    <property type="protein sequence ID" value="MEU6825663.1"/>
    <property type="molecule type" value="Genomic_DNA"/>
</dbReference>
<name>A0ABV3BXC2_9ACTN</name>
<dbReference type="Proteomes" id="UP001551176">
    <property type="component" value="Unassembled WGS sequence"/>
</dbReference>